<organism evidence="1 2">
    <name type="scientific">Metabacillus arenae</name>
    <dbReference type="NCBI Taxonomy" id="2771434"/>
    <lineage>
        <taxon>Bacteria</taxon>
        <taxon>Bacillati</taxon>
        <taxon>Bacillota</taxon>
        <taxon>Bacilli</taxon>
        <taxon>Bacillales</taxon>
        <taxon>Bacillaceae</taxon>
        <taxon>Metabacillus</taxon>
    </lineage>
</organism>
<comment type="caution">
    <text evidence="1">The sequence shown here is derived from an EMBL/GenBank/DDBJ whole genome shotgun (WGS) entry which is preliminary data.</text>
</comment>
<dbReference type="InterPro" id="IPR024042">
    <property type="entry name" value="TM1646-like_dom_sf"/>
</dbReference>
<keyword evidence="2" id="KW-1185">Reference proteome</keyword>
<proteinExistence type="predicted"/>
<dbReference type="AlphaFoldDB" id="A0A926NHE9"/>
<dbReference type="Proteomes" id="UP000626844">
    <property type="component" value="Unassembled WGS sequence"/>
</dbReference>
<dbReference type="Gene3D" id="1.20.120.490">
    <property type="entry name" value="Hypothetical protein TM1646-like domain"/>
    <property type="match status" value="1"/>
</dbReference>
<dbReference type="RefSeq" id="WP_191162762.1">
    <property type="nucleotide sequence ID" value="NZ_JACXAI010000060.1"/>
</dbReference>
<evidence type="ECO:0000313" key="2">
    <source>
        <dbReference type="Proteomes" id="UP000626844"/>
    </source>
</evidence>
<gene>
    <name evidence="1" type="ORF">IC621_25400</name>
</gene>
<dbReference type="SUPFAM" id="SSF158397">
    <property type="entry name" value="TM1646-like"/>
    <property type="match status" value="1"/>
</dbReference>
<accession>A0A926NHE9</accession>
<protein>
    <submittedName>
        <fullName evidence="1">YaaR family protein</fullName>
    </submittedName>
</protein>
<name>A0A926NHE9_9BACI</name>
<evidence type="ECO:0000313" key="1">
    <source>
        <dbReference type="EMBL" id="MBD1383519.1"/>
    </source>
</evidence>
<dbReference type="EMBL" id="JACXAI010000060">
    <property type="protein sequence ID" value="MBD1383519.1"/>
    <property type="molecule type" value="Genomic_DNA"/>
</dbReference>
<sequence length="146" mass="16843">MKINQEVRNKIEKRGLDQKGYMPASKAFRNALQKQNHKLHIEQLNRLMAELETVGSRADKSRNFQDLAKFKSLVKRFIREAVQNGMNLKETSGWDFNGNSRTLRVVEQIDQQLIELTNQIVSKETESIDVLAEIGEIKGLLINLYT</sequence>
<dbReference type="InterPro" id="IPR005585">
    <property type="entry name" value="DUF327"/>
</dbReference>
<dbReference type="Pfam" id="PF03885">
    <property type="entry name" value="DUF327"/>
    <property type="match status" value="1"/>
</dbReference>
<reference evidence="1" key="1">
    <citation type="submission" date="2020-09" db="EMBL/GenBank/DDBJ databases">
        <title>A novel bacterium of genus Bacillus, isolated from South China Sea.</title>
        <authorList>
            <person name="Huang H."/>
            <person name="Mo K."/>
            <person name="Hu Y."/>
        </authorList>
    </citation>
    <scope>NUCLEOTIDE SEQUENCE</scope>
    <source>
        <strain evidence="1">IB182487</strain>
    </source>
</reference>